<keyword evidence="7" id="KW-0227">DNA damage</keyword>
<feature type="compositionally biased region" description="Polar residues" evidence="16">
    <location>
        <begin position="95"/>
        <end position="118"/>
    </location>
</feature>
<feature type="domain" description="CUE" evidence="17">
    <location>
        <begin position="194"/>
        <end position="237"/>
    </location>
</feature>
<evidence type="ECO:0000256" key="4">
    <source>
        <dbReference type="ARBA" id="ARBA00012551"/>
    </source>
</evidence>
<dbReference type="InterPro" id="IPR009060">
    <property type="entry name" value="UBA-like_sf"/>
</dbReference>
<comment type="subcellular location">
    <subcellularLocation>
        <location evidence="2">Chromosome</location>
    </subcellularLocation>
    <subcellularLocation>
        <location evidence="1">Nucleus</location>
    </subcellularLocation>
</comment>
<feature type="compositionally biased region" description="Acidic residues" evidence="16">
    <location>
        <begin position="340"/>
        <end position="364"/>
    </location>
</feature>
<evidence type="ECO:0000256" key="2">
    <source>
        <dbReference type="ARBA" id="ARBA00004286"/>
    </source>
</evidence>
<comment type="catalytic activity">
    <reaction evidence="15">
        <text>ATP + H2O = ADP + phosphate + H(+)</text>
        <dbReference type="Rhea" id="RHEA:13065"/>
        <dbReference type="ChEBI" id="CHEBI:15377"/>
        <dbReference type="ChEBI" id="CHEBI:15378"/>
        <dbReference type="ChEBI" id="CHEBI:30616"/>
        <dbReference type="ChEBI" id="CHEBI:43474"/>
        <dbReference type="ChEBI" id="CHEBI:456216"/>
        <dbReference type="EC" id="3.6.4.12"/>
    </reaction>
    <physiologicalReaction direction="left-to-right" evidence="15">
        <dbReference type="Rhea" id="RHEA:13066"/>
    </physiologicalReaction>
</comment>
<name>A0A8W8J4K2_MAGGI</name>
<feature type="compositionally biased region" description="Basic and acidic residues" evidence="16">
    <location>
        <begin position="11"/>
        <end position="22"/>
    </location>
</feature>
<dbReference type="InterPro" id="IPR003892">
    <property type="entry name" value="CUE"/>
</dbReference>
<dbReference type="SMART" id="SM00490">
    <property type="entry name" value="HELICc"/>
    <property type="match status" value="1"/>
</dbReference>
<evidence type="ECO:0000256" key="5">
    <source>
        <dbReference type="ARBA" id="ARBA00022454"/>
    </source>
</evidence>
<dbReference type="FunFam" id="3.40.50.10810:FF:000014">
    <property type="entry name" value="SWI/SNF-related matrix-associated actin-dependent regulator of chromatin subfamily A containing DEAD/H box 1"/>
    <property type="match status" value="1"/>
</dbReference>
<dbReference type="InterPro" id="IPR000330">
    <property type="entry name" value="SNF2_N"/>
</dbReference>
<keyword evidence="9" id="KW-0347">Helicase</keyword>
<feature type="domain" description="Helicase ATP-binding" evidence="18">
    <location>
        <begin position="502"/>
        <end position="671"/>
    </location>
</feature>
<dbReference type="GO" id="GO:0005694">
    <property type="term" value="C:chromosome"/>
    <property type="evidence" value="ECO:0007669"/>
    <property type="project" value="UniProtKB-SubCell"/>
</dbReference>
<dbReference type="GO" id="GO:0006281">
    <property type="term" value="P:DNA repair"/>
    <property type="evidence" value="ECO:0007669"/>
    <property type="project" value="UniProtKB-KW"/>
</dbReference>
<evidence type="ECO:0000256" key="9">
    <source>
        <dbReference type="ARBA" id="ARBA00022806"/>
    </source>
</evidence>
<dbReference type="EC" id="3.6.4.12" evidence="4"/>
<dbReference type="Gene3D" id="1.10.8.10">
    <property type="entry name" value="DNA helicase RuvA subunit, C-terminal domain"/>
    <property type="match status" value="1"/>
</dbReference>
<evidence type="ECO:0000256" key="13">
    <source>
        <dbReference type="ARBA" id="ARBA00023204"/>
    </source>
</evidence>
<feature type="compositionally biased region" description="Polar residues" evidence="16">
    <location>
        <begin position="48"/>
        <end position="74"/>
    </location>
</feature>
<dbReference type="PROSITE" id="PS51140">
    <property type="entry name" value="CUE"/>
    <property type="match status" value="1"/>
</dbReference>
<dbReference type="Gene3D" id="3.40.50.300">
    <property type="entry name" value="P-loop containing nucleotide triphosphate hydrolases"/>
    <property type="match status" value="1"/>
</dbReference>
<evidence type="ECO:0000259" key="18">
    <source>
        <dbReference type="PROSITE" id="PS51192"/>
    </source>
</evidence>
<reference evidence="20" key="1">
    <citation type="submission" date="2022-08" db="UniProtKB">
        <authorList>
            <consortium name="EnsemblMetazoa"/>
        </authorList>
    </citation>
    <scope>IDENTIFICATION</scope>
    <source>
        <strain evidence="20">05x7-T-G4-1.051#20</strain>
    </source>
</reference>
<dbReference type="SMART" id="SM00487">
    <property type="entry name" value="DEXDc"/>
    <property type="match status" value="1"/>
</dbReference>
<dbReference type="InterPro" id="IPR049730">
    <property type="entry name" value="SNF2/RAD54-like_C"/>
</dbReference>
<evidence type="ECO:0000256" key="16">
    <source>
        <dbReference type="SAM" id="MobiDB-lite"/>
    </source>
</evidence>
<dbReference type="Pfam" id="PF00176">
    <property type="entry name" value="SNF2-rel_dom"/>
    <property type="match status" value="1"/>
</dbReference>
<dbReference type="CDD" id="cd14279">
    <property type="entry name" value="CUE"/>
    <property type="match status" value="1"/>
</dbReference>
<dbReference type="EnsemblMetazoa" id="G16726.5">
    <property type="protein sequence ID" value="G16726.5:cds"/>
    <property type="gene ID" value="G16726"/>
</dbReference>
<dbReference type="CDD" id="cd18793">
    <property type="entry name" value="SF2_C_SNF"/>
    <property type="match status" value="1"/>
</dbReference>
<dbReference type="Gene3D" id="3.40.50.10810">
    <property type="entry name" value="Tandem AAA-ATPase domain"/>
    <property type="match status" value="1"/>
</dbReference>
<keyword evidence="11" id="KW-0156">Chromatin regulator</keyword>
<evidence type="ECO:0000256" key="12">
    <source>
        <dbReference type="ARBA" id="ARBA00023125"/>
    </source>
</evidence>
<dbReference type="SUPFAM" id="SSF46934">
    <property type="entry name" value="UBA-like"/>
    <property type="match status" value="1"/>
</dbReference>
<evidence type="ECO:0000313" key="20">
    <source>
        <dbReference type="EnsemblMetazoa" id="G16726.5:cds"/>
    </source>
</evidence>
<dbReference type="SUPFAM" id="SSF52540">
    <property type="entry name" value="P-loop containing nucleoside triphosphate hydrolases"/>
    <property type="match status" value="2"/>
</dbReference>
<dbReference type="InterPro" id="IPR027417">
    <property type="entry name" value="P-loop_NTPase"/>
</dbReference>
<evidence type="ECO:0000256" key="15">
    <source>
        <dbReference type="ARBA" id="ARBA00048432"/>
    </source>
</evidence>
<dbReference type="PANTHER" id="PTHR10799">
    <property type="entry name" value="SNF2/RAD54 HELICASE FAMILY"/>
    <property type="match status" value="1"/>
</dbReference>
<keyword evidence="10" id="KW-0067">ATP-binding</keyword>
<dbReference type="GO" id="GO:0043130">
    <property type="term" value="F:ubiquitin binding"/>
    <property type="evidence" value="ECO:0007669"/>
    <property type="project" value="InterPro"/>
</dbReference>
<dbReference type="Pfam" id="PF00271">
    <property type="entry name" value="Helicase_C"/>
    <property type="match status" value="1"/>
</dbReference>
<proteinExistence type="inferred from homology"/>
<dbReference type="GO" id="GO:0006325">
    <property type="term" value="P:chromatin organization"/>
    <property type="evidence" value="ECO:0007669"/>
    <property type="project" value="UniProtKB-KW"/>
</dbReference>
<dbReference type="GO" id="GO:0005524">
    <property type="term" value="F:ATP binding"/>
    <property type="evidence" value="ECO:0007669"/>
    <property type="project" value="UniProtKB-KW"/>
</dbReference>
<dbReference type="GO" id="GO:0005634">
    <property type="term" value="C:nucleus"/>
    <property type="evidence" value="ECO:0007669"/>
    <property type="project" value="UniProtKB-SubCell"/>
</dbReference>
<evidence type="ECO:0000259" key="19">
    <source>
        <dbReference type="PROSITE" id="PS51194"/>
    </source>
</evidence>
<evidence type="ECO:0000256" key="10">
    <source>
        <dbReference type="ARBA" id="ARBA00022840"/>
    </source>
</evidence>
<dbReference type="AlphaFoldDB" id="A0A8W8J4K2"/>
<evidence type="ECO:0000313" key="21">
    <source>
        <dbReference type="Proteomes" id="UP000005408"/>
    </source>
</evidence>
<dbReference type="GO" id="GO:0016787">
    <property type="term" value="F:hydrolase activity"/>
    <property type="evidence" value="ECO:0007669"/>
    <property type="project" value="UniProtKB-KW"/>
</dbReference>
<dbReference type="GO" id="GO:0003677">
    <property type="term" value="F:DNA binding"/>
    <property type="evidence" value="ECO:0007669"/>
    <property type="project" value="UniProtKB-KW"/>
</dbReference>
<dbReference type="CDD" id="cd17998">
    <property type="entry name" value="DEXHc_SMARCAD1"/>
    <property type="match status" value="1"/>
</dbReference>
<keyword evidence="14" id="KW-0539">Nucleus</keyword>
<evidence type="ECO:0000256" key="6">
    <source>
        <dbReference type="ARBA" id="ARBA00022741"/>
    </source>
</evidence>
<dbReference type="InterPro" id="IPR038718">
    <property type="entry name" value="SNF2-like_sf"/>
</dbReference>
<accession>A0A8W8J4K2</accession>
<dbReference type="GO" id="GO:0003678">
    <property type="term" value="F:DNA helicase activity"/>
    <property type="evidence" value="ECO:0007669"/>
    <property type="project" value="UniProtKB-EC"/>
</dbReference>
<evidence type="ECO:0000256" key="1">
    <source>
        <dbReference type="ARBA" id="ARBA00004123"/>
    </source>
</evidence>
<evidence type="ECO:0000256" key="11">
    <source>
        <dbReference type="ARBA" id="ARBA00022853"/>
    </source>
</evidence>
<evidence type="ECO:0000256" key="7">
    <source>
        <dbReference type="ARBA" id="ARBA00022763"/>
    </source>
</evidence>
<keyword evidence="13" id="KW-0234">DNA repair</keyword>
<dbReference type="Pfam" id="PF02845">
    <property type="entry name" value="CUE"/>
    <property type="match status" value="1"/>
</dbReference>
<dbReference type="InterPro" id="IPR014001">
    <property type="entry name" value="Helicase_ATP-bd"/>
</dbReference>
<dbReference type="PROSITE" id="PS51194">
    <property type="entry name" value="HELICASE_CTER"/>
    <property type="match status" value="1"/>
</dbReference>
<organism evidence="20 21">
    <name type="scientific">Magallana gigas</name>
    <name type="common">Pacific oyster</name>
    <name type="synonym">Crassostrea gigas</name>
    <dbReference type="NCBI Taxonomy" id="29159"/>
    <lineage>
        <taxon>Eukaryota</taxon>
        <taxon>Metazoa</taxon>
        <taxon>Spiralia</taxon>
        <taxon>Lophotrochozoa</taxon>
        <taxon>Mollusca</taxon>
        <taxon>Bivalvia</taxon>
        <taxon>Autobranchia</taxon>
        <taxon>Pteriomorphia</taxon>
        <taxon>Ostreida</taxon>
        <taxon>Ostreoidea</taxon>
        <taxon>Ostreidae</taxon>
        <taxon>Magallana</taxon>
    </lineage>
</organism>
<sequence>MDDLGVTVPPVEKRNKQQEKHMAAKSPSLNSLMNYRFVKKQGPKLASGSESLFSSETNGSLNAQDTEATNRQNDSQTSSASSSVTIIYYNKEGESQNSETTIPYNASQDLGSQDPFQQNDEDHAPSSPESPVFRGKVKGSNKNCIRDDDTEPTSSPWLSKEQGITNGTASTSAKQRRKSKQEVRQGFGDDLTPEQTEAVNHLKAMFPDRSMEVLQGALEARGWNVEEAVDHVIDSSKSLKTKKAKKRIIRMASSDSEDGGGSPIHRPAKRARPIESVDLETTQISEAQKDKRILFLQEAFPRRKRRELHKALENNNWQTDDALLELSNLMDNGKERQAALEDEEDDFRSKDEEADSDDSLEMDTESAQTEREKILSFFDEATADELSATPGCSKKRAEIIISLRPFNTWNKLISQFSNNKGLSYDIISGCKEILRVRQVILKLMQKCEGISKKMETVVSCLTKRTEVEDSDDEAIQITKQPQYLSPNCQLKPFQMVGLNWLRIMHSQQLNGILADEMGLGKTIQTIAFIAHLLEEGERGPHVVIVPSSTIENWMREFETWCPEVNLLVYYGSVEDRRQSRMSLLYDSKSEYNVVLTTYNMATGSVEDRALFKKVEFHYAIFDEGHMLKNMSSLRYQNLMKIAAERRLLLTGTPLQNNLLELMSLLCFVMPEIFSGKTDQLKQMFSMINRGVDDKAKSKYERERIQQAKRIMRPFVLRRLKSEVQQQLPQKKDRVLHCELIPPQRELYQRLIHRFKEVMKEDRGKETNEGASMLMQLRKASNHPLLLRNQYTDDILMKMAKQLTKEPSHRDRGALKELIHEDMSVLNDYDIMKLCDQYPKYLGSFKLDASVIMESGKFKELEKLLETNKSQGDRVLLFSQFTMMMDIIEDFLKMKKYSYLRLDGSTPVPDRQELIDRYTKDESIFIFILSTRAGGLGINLTAANVVIIHDIDFNPYNDKQAEDRCHRVGQTREVSVVRLISKDTVEEGMLRVARGKLKLEKDITTDENTDKENTSDVASLLKEALAGSS</sequence>
<keyword evidence="21" id="KW-1185">Reference proteome</keyword>
<feature type="domain" description="Helicase C-terminal" evidence="19">
    <location>
        <begin position="859"/>
        <end position="1024"/>
    </location>
</feature>
<keyword evidence="12" id="KW-0238">DNA-binding</keyword>
<keyword evidence="8" id="KW-0378">Hydrolase</keyword>
<protein>
    <recommendedName>
        <fullName evidence="4">DNA helicase</fullName>
        <ecNumber evidence="4">3.6.4.12</ecNumber>
    </recommendedName>
</protein>
<dbReference type="InterPro" id="IPR001650">
    <property type="entry name" value="Helicase_C-like"/>
</dbReference>
<feature type="region of interest" description="Disordered" evidence="16">
    <location>
        <begin position="335"/>
        <end position="366"/>
    </location>
</feature>
<dbReference type="Proteomes" id="UP000005408">
    <property type="component" value="Unassembled WGS sequence"/>
</dbReference>
<keyword evidence="6" id="KW-0547">Nucleotide-binding</keyword>
<evidence type="ECO:0000256" key="8">
    <source>
        <dbReference type="ARBA" id="ARBA00022801"/>
    </source>
</evidence>
<feature type="compositionally biased region" description="Polar residues" evidence="16">
    <location>
        <begin position="152"/>
        <end position="173"/>
    </location>
</feature>
<feature type="region of interest" description="Disordered" evidence="16">
    <location>
        <begin position="1"/>
        <end position="194"/>
    </location>
</feature>
<comment type="similarity">
    <text evidence="3">Belongs to the SNF2/RAD54 helicase family.</text>
</comment>
<evidence type="ECO:0000256" key="14">
    <source>
        <dbReference type="ARBA" id="ARBA00023242"/>
    </source>
</evidence>
<keyword evidence="5" id="KW-0158">Chromosome</keyword>
<evidence type="ECO:0000256" key="3">
    <source>
        <dbReference type="ARBA" id="ARBA00007025"/>
    </source>
</evidence>
<dbReference type="PROSITE" id="PS51192">
    <property type="entry name" value="HELICASE_ATP_BIND_1"/>
    <property type="match status" value="1"/>
</dbReference>
<evidence type="ECO:0000259" key="17">
    <source>
        <dbReference type="PROSITE" id="PS51140"/>
    </source>
</evidence>